<reference evidence="10 11" key="1">
    <citation type="submission" date="2012-12" db="EMBL/GenBank/DDBJ databases">
        <title>The Genome Sequence of Bacillus cereus VD133.</title>
        <authorList>
            <consortium name="The Broad Institute Genome Sequencing Platform"/>
            <consortium name="The Broad Institute Genome Sequencing Center for Infectious Disease"/>
            <person name="Feldgarden M."/>
            <person name="Van der Auwera G.A."/>
            <person name="Mahillon J."/>
            <person name="Duprez V."/>
            <person name="Timmery S."/>
            <person name="Mattelet C."/>
            <person name="Dierick K."/>
            <person name="Sun M."/>
            <person name="Yu Z."/>
            <person name="Zhu L."/>
            <person name="Hu X."/>
            <person name="Shank E.B."/>
            <person name="Swiecicka I."/>
            <person name="Hansen B.M."/>
            <person name="Andrup L."/>
            <person name="Walker B."/>
            <person name="Young S.K."/>
            <person name="Zeng Q."/>
            <person name="Gargeya S."/>
            <person name="Fitzgerald M."/>
            <person name="Haas B."/>
            <person name="Abouelleil A."/>
            <person name="Alvarado L."/>
            <person name="Arachchi H.M."/>
            <person name="Berlin A.M."/>
            <person name="Chapman S.B."/>
            <person name="Dewar J."/>
            <person name="Goldberg J."/>
            <person name="Griggs A."/>
            <person name="Gujja S."/>
            <person name="Hansen M."/>
            <person name="Howarth C."/>
            <person name="Imamovic A."/>
            <person name="Larimer J."/>
            <person name="McCowan C."/>
            <person name="Murphy C."/>
            <person name="Neiman D."/>
            <person name="Pearson M."/>
            <person name="Priest M."/>
            <person name="Roberts A."/>
            <person name="Saif S."/>
            <person name="Shea T."/>
            <person name="Sisk P."/>
            <person name="Sykes S."/>
            <person name="Wortman J."/>
            <person name="Nusbaum C."/>
            <person name="Birren B."/>
        </authorList>
    </citation>
    <scope>NUCLEOTIDE SEQUENCE [LARGE SCALE GENOMIC DNA]</scope>
    <source>
        <strain evidence="10 11">VD133</strain>
    </source>
</reference>
<evidence type="ECO:0000256" key="5">
    <source>
        <dbReference type="ARBA" id="ARBA00023163"/>
    </source>
</evidence>
<feature type="domain" description="Response regulatory" evidence="8">
    <location>
        <begin position="3"/>
        <end position="116"/>
    </location>
</feature>
<evidence type="ECO:0000256" key="2">
    <source>
        <dbReference type="ARBA" id="ARBA00023012"/>
    </source>
</evidence>
<evidence type="ECO:0000259" key="9">
    <source>
        <dbReference type="PROSITE" id="PS51755"/>
    </source>
</evidence>
<keyword evidence="5" id="KW-0804">Transcription</keyword>
<dbReference type="Proteomes" id="UP000014018">
    <property type="component" value="Unassembled WGS sequence"/>
</dbReference>
<evidence type="ECO:0000259" key="8">
    <source>
        <dbReference type="PROSITE" id="PS50110"/>
    </source>
</evidence>
<dbReference type="RefSeq" id="WP_016111879.1">
    <property type="nucleotide sequence ID" value="NZ_KB976193.1"/>
</dbReference>
<evidence type="ECO:0000313" key="11">
    <source>
        <dbReference type="Proteomes" id="UP000014018"/>
    </source>
</evidence>
<dbReference type="PANTHER" id="PTHR48111:SF31">
    <property type="entry name" value="TRANSCRIPTIONAL REGULATORY PROTEIN YXDJ"/>
    <property type="match status" value="1"/>
</dbReference>
<dbReference type="CDD" id="cd00383">
    <property type="entry name" value="trans_reg_C"/>
    <property type="match status" value="1"/>
</dbReference>
<dbReference type="InterPro" id="IPR039420">
    <property type="entry name" value="WalR-like"/>
</dbReference>
<dbReference type="PROSITE" id="PS51755">
    <property type="entry name" value="OMPR_PHOB"/>
    <property type="match status" value="1"/>
</dbReference>
<dbReference type="GO" id="GO:0005829">
    <property type="term" value="C:cytosol"/>
    <property type="evidence" value="ECO:0007669"/>
    <property type="project" value="TreeGrafter"/>
</dbReference>
<keyword evidence="1" id="KW-0597">Phosphoprotein</keyword>
<evidence type="ECO:0000313" key="10">
    <source>
        <dbReference type="EMBL" id="EOO27174.1"/>
    </source>
</evidence>
<dbReference type="AlphaFoldDB" id="A0A9W5UZU7"/>
<dbReference type="GO" id="GO:0000976">
    <property type="term" value="F:transcription cis-regulatory region binding"/>
    <property type="evidence" value="ECO:0007669"/>
    <property type="project" value="TreeGrafter"/>
</dbReference>
<evidence type="ECO:0000256" key="7">
    <source>
        <dbReference type="PROSITE-ProRule" id="PRU01091"/>
    </source>
</evidence>
<sequence>MYKIMIIEDEPKIGEMLQAHINKYGLHVVITRGLDYILDVFLNIQPHVVLININSANADGYYWCRKIRSLSICPIFFISASSEKMDQIMALEHGADDYIIKPLSLEVLISKIQSYLRRVYGEYARKVEERTVQQSGLILYPERAVLQLNKKAISLAKNEALLIDILLKEYPHIVSRDLILKKLWHGKKYEDENILSVNITRTRKKLEKIGIYGALQTVRGRGYRLKITWENE</sequence>
<protein>
    <recommendedName>
        <fullName evidence="12">Two-component system response regulator yxdJ</fullName>
    </recommendedName>
</protein>
<evidence type="ECO:0000256" key="6">
    <source>
        <dbReference type="PROSITE-ProRule" id="PRU00169"/>
    </source>
</evidence>
<dbReference type="InterPro" id="IPR036388">
    <property type="entry name" value="WH-like_DNA-bd_sf"/>
</dbReference>
<dbReference type="GO" id="GO:0000156">
    <property type="term" value="F:phosphorelay response regulator activity"/>
    <property type="evidence" value="ECO:0007669"/>
    <property type="project" value="TreeGrafter"/>
</dbReference>
<dbReference type="PROSITE" id="PS50110">
    <property type="entry name" value="RESPONSE_REGULATORY"/>
    <property type="match status" value="1"/>
</dbReference>
<comment type="caution">
    <text evidence="10">The sequence shown here is derived from an EMBL/GenBank/DDBJ whole genome shotgun (WGS) entry which is preliminary data.</text>
</comment>
<dbReference type="SMART" id="SM00862">
    <property type="entry name" value="Trans_reg_C"/>
    <property type="match status" value="1"/>
</dbReference>
<dbReference type="InterPro" id="IPR001867">
    <property type="entry name" value="OmpR/PhoB-type_DNA-bd"/>
</dbReference>
<gene>
    <name evidence="10" type="ORF">IIU_05928</name>
</gene>
<dbReference type="InterPro" id="IPR001789">
    <property type="entry name" value="Sig_transdc_resp-reg_receiver"/>
</dbReference>
<dbReference type="Pfam" id="PF00072">
    <property type="entry name" value="Response_reg"/>
    <property type="match status" value="1"/>
</dbReference>
<dbReference type="Gene3D" id="3.40.50.2300">
    <property type="match status" value="1"/>
</dbReference>
<dbReference type="Gene3D" id="1.10.10.10">
    <property type="entry name" value="Winged helix-like DNA-binding domain superfamily/Winged helix DNA-binding domain"/>
    <property type="match status" value="1"/>
</dbReference>
<keyword evidence="2" id="KW-0902">Two-component regulatory system</keyword>
<dbReference type="SUPFAM" id="SSF52172">
    <property type="entry name" value="CheY-like"/>
    <property type="match status" value="1"/>
</dbReference>
<dbReference type="PANTHER" id="PTHR48111">
    <property type="entry name" value="REGULATOR OF RPOS"/>
    <property type="match status" value="1"/>
</dbReference>
<accession>A0A9W5UZU7</accession>
<dbReference type="Pfam" id="PF00486">
    <property type="entry name" value="Trans_reg_C"/>
    <property type="match status" value="1"/>
</dbReference>
<dbReference type="InterPro" id="IPR011006">
    <property type="entry name" value="CheY-like_superfamily"/>
</dbReference>
<evidence type="ECO:0008006" key="12">
    <source>
        <dbReference type="Google" id="ProtNLM"/>
    </source>
</evidence>
<dbReference type="EMBL" id="AHFB01000111">
    <property type="protein sequence ID" value="EOO27174.1"/>
    <property type="molecule type" value="Genomic_DNA"/>
</dbReference>
<dbReference type="GO" id="GO:0006355">
    <property type="term" value="P:regulation of DNA-templated transcription"/>
    <property type="evidence" value="ECO:0007669"/>
    <property type="project" value="InterPro"/>
</dbReference>
<evidence type="ECO:0000256" key="3">
    <source>
        <dbReference type="ARBA" id="ARBA00023015"/>
    </source>
</evidence>
<feature type="domain" description="OmpR/PhoB-type" evidence="9">
    <location>
        <begin position="129"/>
        <end position="227"/>
    </location>
</feature>
<dbReference type="SMART" id="SM00448">
    <property type="entry name" value="REC"/>
    <property type="match status" value="1"/>
</dbReference>
<proteinExistence type="predicted"/>
<name>A0A9W5UZU7_BACCE</name>
<keyword evidence="4 7" id="KW-0238">DNA-binding</keyword>
<keyword evidence="3" id="KW-0805">Transcription regulation</keyword>
<feature type="DNA-binding region" description="OmpR/PhoB-type" evidence="7">
    <location>
        <begin position="129"/>
        <end position="227"/>
    </location>
</feature>
<evidence type="ECO:0000256" key="4">
    <source>
        <dbReference type="ARBA" id="ARBA00023125"/>
    </source>
</evidence>
<evidence type="ECO:0000256" key="1">
    <source>
        <dbReference type="ARBA" id="ARBA00022553"/>
    </source>
</evidence>
<dbReference type="GO" id="GO:0032993">
    <property type="term" value="C:protein-DNA complex"/>
    <property type="evidence" value="ECO:0007669"/>
    <property type="project" value="TreeGrafter"/>
</dbReference>
<comment type="caution">
    <text evidence="6">Lacks conserved residue(s) required for the propagation of feature annotation.</text>
</comment>
<organism evidence="10 11">
    <name type="scientific">Bacillus cereus VD133</name>
    <dbReference type="NCBI Taxonomy" id="1053233"/>
    <lineage>
        <taxon>Bacteria</taxon>
        <taxon>Bacillati</taxon>
        <taxon>Bacillota</taxon>
        <taxon>Bacilli</taxon>
        <taxon>Bacillales</taxon>
        <taxon>Bacillaceae</taxon>
        <taxon>Bacillus</taxon>
        <taxon>Bacillus cereus group</taxon>
    </lineage>
</organism>